<accession>A0AAJ4X8N8</accession>
<dbReference type="KEGG" id="smiz:4412673_00248"/>
<reference evidence="1 2" key="1">
    <citation type="submission" date="2017-06" db="EMBL/GenBank/DDBJ databases">
        <authorList>
            <consortium name="Pathogen Informatics"/>
        </authorList>
    </citation>
    <scope>NUCLEOTIDE SEQUENCE [LARGE SCALE GENOMIC DNA]</scope>
    <source>
        <strain evidence="1 2">NCTC12149</strain>
    </source>
</reference>
<dbReference type="RefSeq" id="WP_093100968.1">
    <property type="nucleotide sequence ID" value="NZ_FNGK01000009.1"/>
</dbReference>
<evidence type="ECO:0000313" key="2">
    <source>
        <dbReference type="Proteomes" id="UP000215355"/>
    </source>
</evidence>
<sequence length="133" mass="15615">MKELDLSSNKDVSLYTWANLRGLNDTHIMSVAYLNIIGDIYVHCRQGSFEGDWEDEFITDSYWNVHTIKKFKQYQNLGKCLLNSEENNIFFDIDLDFFTLNNPLQIGEGSSYYTYLSEKSIKEMLNYDNPLIQ</sequence>
<organism evidence="1 2">
    <name type="scientific">Sphingobacterium mizutaii</name>
    <dbReference type="NCBI Taxonomy" id="1010"/>
    <lineage>
        <taxon>Bacteria</taxon>
        <taxon>Pseudomonadati</taxon>
        <taxon>Bacteroidota</taxon>
        <taxon>Sphingobacteriia</taxon>
        <taxon>Sphingobacteriales</taxon>
        <taxon>Sphingobacteriaceae</taxon>
        <taxon>Sphingobacterium</taxon>
    </lineage>
</organism>
<dbReference type="AlphaFoldDB" id="A0AAJ4X8N8"/>
<dbReference type="Proteomes" id="UP000215355">
    <property type="component" value="Chromosome 1"/>
</dbReference>
<gene>
    <name evidence="1" type="ORF">SAMEA4412673_00248</name>
</gene>
<name>A0AAJ4X8N8_9SPHI</name>
<proteinExistence type="predicted"/>
<dbReference type="EMBL" id="LT906468">
    <property type="protein sequence ID" value="SNV37793.1"/>
    <property type="molecule type" value="Genomic_DNA"/>
</dbReference>
<evidence type="ECO:0000313" key="1">
    <source>
        <dbReference type="EMBL" id="SNV37793.1"/>
    </source>
</evidence>
<protein>
    <submittedName>
        <fullName evidence="1">Uncharacterized protein</fullName>
    </submittedName>
</protein>